<name>A0A2H3C902_9AGAR</name>
<keyword evidence="3" id="KW-1185">Reference proteome</keyword>
<organism evidence="2 3">
    <name type="scientific">Armillaria solidipes</name>
    <dbReference type="NCBI Taxonomy" id="1076256"/>
    <lineage>
        <taxon>Eukaryota</taxon>
        <taxon>Fungi</taxon>
        <taxon>Dikarya</taxon>
        <taxon>Basidiomycota</taxon>
        <taxon>Agaricomycotina</taxon>
        <taxon>Agaricomycetes</taxon>
        <taxon>Agaricomycetidae</taxon>
        <taxon>Agaricales</taxon>
        <taxon>Marasmiineae</taxon>
        <taxon>Physalacriaceae</taxon>
        <taxon>Armillaria</taxon>
    </lineage>
</organism>
<evidence type="ECO:0000313" key="2">
    <source>
        <dbReference type="EMBL" id="PBK71766.1"/>
    </source>
</evidence>
<dbReference type="AlphaFoldDB" id="A0A2H3C902"/>
<feature type="region of interest" description="Disordered" evidence="1">
    <location>
        <begin position="17"/>
        <end position="43"/>
    </location>
</feature>
<dbReference type="EMBL" id="KZ293423">
    <property type="protein sequence ID" value="PBK71766.1"/>
    <property type="molecule type" value="Genomic_DNA"/>
</dbReference>
<evidence type="ECO:0000313" key="3">
    <source>
        <dbReference type="Proteomes" id="UP000218334"/>
    </source>
</evidence>
<accession>A0A2H3C902</accession>
<reference evidence="3" key="1">
    <citation type="journal article" date="2017" name="Nat. Ecol. Evol.">
        <title>Genome expansion and lineage-specific genetic innovations in the forest pathogenic fungi Armillaria.</title>
        <authorList>
            <person name="Sipos G."/>
            <person name="Prasanna A.N."/>
            <person name="Walter M.C."/>
            <person name="O'Connor E."/>
            <person name="Balint B."/>
            <person name="Krizsan K."/>
            <person name="Kiss B."/>
            <person name="Hess J."/>
            <person name="Varga T."/>
            <person name="Slot J."/>
            <person name="Riley R."/>
            <person name="Boka B."/>
            <person name="Rigling D."/>
            <person name="Barry K."/>
            <person name="Lee J."/>
            <person name="Mihaltcheva S."/>
            <person name="LaButti K."/>
            <person name="Lipzen A."/>
            <person name="Waldron R."/>
            <person name="Moloney N.M."/>
            <person name="Sperisen C."/>
            <person name="Kredics L."/>
            <person name="Vagvoelgyi C."/>
            <person name="Patrignani A."/>
            <person name="Fitzpatrick D."/>
            <person name="Nagy I."/>
            <person name="Doyle S."/>
            <person name="Anderson J.B."/>
            <person name="Grigoriev I.V."/>
            <person name="Gueldener U."/>
            <person name="Muensterkoetter M."/>
            <person name="Nagy L.G."/>
        </authorList>
    </citation>
    <scope>NUCLEOTIDE SEQUENCE [LARGE SCALE GENOMIC DNA]</scope>
    <source>
        <strain evidence="3">28-4</strain>
    </source>
</reference>
<dbReference type="Proteomes" id="UP000218334">
    <property type="component" value="Unassembled WGS sequence"/>
</dbReference>
<gene>
    <name evidence="2" type="ORF">ARMSODRAFT_1016758</name>
</gene>
<sequence>MFLVYLAAPRALDSDHLTPTSHISLHGDDKHNIPPASTPTTGAIPLSYPASPASTLGPITHAWQICILRQPWTHQKIEDRMPSASTGKE</sequence>
<evidence type="ECO:0000256" key="1">
    <source>
        <dbReference type="SAM" id="MobiDB-lite"/>
    </source>
</evidence>
<protein>
    <submittedName>
        <fullName evidence="2">Uncharacterized protein</fullName>
    </submittedName>
</protein>
<proteinExistence type="predicted"/>